<feature type="region of interest" description="Disordered" evidence="1">
    <location>
        <begin position="181"/>
        <end position="214"/>
    </location>
</feature>
<feature type="compositionally biased region" description="Basic and acidic residues" evidence="1">
    <location>
        <begin position="1"/>
        <end position="12"/>
    </location>
</feature>
<keyword evidence="3" id="KW-1185">Reference proteome</keyword>
<feature type="region of interest" description="Disordered" evidence="1">
    <location>
        <begin position="1"/>
        <end position="56"/>
    </location>
</feature>
<name>A0ABQ9GPD6_9NEOP</name>
<proteinExistence type="predicted"/>
<reference evidence="2 3" key="1">
    <citation type="submission" date="2023-02" db="EMBL/GenBank/DDBJ databases">
        <title>LHISI_Scaffold_Assembly.</title>
        <authorList>
            <person name="Stuart O.P."/>
            <person name="Cleave R."/>
            <person name="Magrath M.J.L."/>
            <person name="Mikheyev A.S."/>
        </authorList>
    </citation>
    <scope>NUCLEOTIDE SEQUENCE [LARGE SCALE GENOMIC DNA]</scope>
    <source>
        <strain evidence="2">Daus_M_001</strain>
        <tissue evidence="2">Leg muscle</tissue>
    </source>
</reference>
<evidence type="ECO:0000313" key="2">
    <source>
        <dbReference type="EMBL" id="KAJ8873861.1"/>
    </source>
</evidence>
<comment type="caution">
    <text evidence="2">The sequence shown here is derived from an EMBL/GenBank/DDBJ whole genome shotgun (WGS) entry which is preliminary data.</text>
</comment>
<feature type="compositionally biased region" description="Basic and acidic residues" evidence="1">
    <location>
        <begin position="36"/>
        <end position="47"/>
    </location>
</feature>
<feature type="region of interest" description="Disordered" evidence="1">
    <location>
        <begin position="748"/>
        <end position="851"/>
    </location>
</feature>
<feature type="compositionally biased region" description="Polar residues" evidence="1">
    <location>
        <begin position="780"/>
        <end position="790"/>
    </location>
</feature>
<dbReference type="EMBL" id="JARBHB010000010">
    <property type="protein sequence ID" value="KAJ8873861.1"/>
    <property type="molecule type" value="Genomic_DNA"/>
</dbReference>
<evidence type="ECO:0000256" key="1">
    <source>
        <dbReference type="SAM" id="MobiDB-lite"/>
    </source>
</evidence>
<feature type="compositionally biased region" description="Basic and acidic residues" evidence="1">
    <location>
        <begin position="181"/>
        <end position="197"/>
    </location>
</feature>
<sequence>MSKLEKPKDSIRRMHTGARGKENTTFGTRGKGFRRRTNDDCSLDLRETSPTGKPRQLGLGSTCTQLFCVLENLGTRELQWWESRISDEHDTTANEIQDRSDVSPTNSVVRPAIEMISIFVVSGGTMRRVGCDFCRVVSCCAVFCRRYVTPALRPNVSYSPLASSPQLSCSLPVKDSLEHEYGTAPERKGGGNGRSRENPPTNGIVRNDPQMRKPGAVHDKVTTFEINLRKKSLPLPTNILKGALSDTCPLKWVTMDGKYRANPYEKIQTTGPLLKASSCQKQKVSGPLLPTVAHWWCQHVWCTVGNAEANRLWADCEVWPKCGQQQEATIVCGCITVAAGALHLILIMETGCGPLVYKHICTSGPTDFCYSGRLARSGDGMLEACNSVTFIARAVLDLKRRKIAPGAPPDWRMNCVAEVRYKTRDLKLFGYFVAVFKHEKFSSSHLSSKSYFLGVNMAKTAFGGDGVTLCARLSPLIAPASLFILLEKARGKEISRDICDVGFAEEGVVQRTRTAAVSMEVLDDGVAATAHLLQDFSPDFFQLRMSRPIVCVGRRIMNGKSYIVGIDCSRGAQANLTDATFPRPRGARRVYARGRVAGGGMTKGSTGEGGGGGVTSASPRWLAVSQVVCKPVSRETPICRHVCRIVERIVRRPSRAEQLNLMTYREGTVYCFCFMVQNTNSVRSCAETGFTNLLCITPGGYQEIGYNAMPMILDNPAPGDFKAIISIIKHNYECELISATINLRSSEPMRVKRSEAGAAPECTGGRNGRSPKKTHRPAVSSGTNPTSENPGETPPGIEPGSPSVKRGECGAVPGRKAGGGTGDPPENPTNNGFARHAIAGGEHITGSGRATQDCFSIAIGLERTGPRLPPPPPP</sequence>
<dbReference type="Proteomes" id="UP001159363">
    <property type="component" value="Chromosome 9"/>
</dbReference>
<gene>
    <name evidence="2" type="ORF">PR048_024697</name>
</gene>
<protein>
    <submittedName>
        <fullName evidence="2">Uncharacterized protein</fullName>
    </submittedName>
</protein>
<organism evidence="2 3">
    <name type="scientific">Dryococelus australis</name>
    <dbReference type="NCBI Taxonomy" id="614101"/>
    <lineage>
        <taxon>Eukaryota</taxon>
        <taxon>Metazoa</taxon>
        <taxon>Ecdysozoa</taxon>
        <taxon>Arthropoda</taxon>
        <taxon>Hexapoda</taxon>
        <taxon>Insecta</taxon>
        <taxon>Pterygota</taxon>
        <taxon>Neoptera</taxon>
        <taxon>Polyneoptera</taxon>
        <taxon>Phasmatodea</taxon>
        <taxon>Verophasmatodea</taxon>
        <taxon>Anareolatae</taxon>
        <taxon>Phasmatidae</taxon>
        <taxon>Eurycanthinae</taxon>
        <taxon>Dryococelus</taxon>
    </lineage>
</organism>
<accession>A0ABQ9GPD6</accession>
<evidence type="ECO:0000313" key="3">
    <source>
        <dbReference type="Proteomes" id="UP001159363"/>
    </source>
</evidence>